<accession>X1KU29</accession>
<proteinExistence type="predicted"/>
<dbReference type="EMBL" id="BARU01042490">
    <property type="protein sequence ID" value="GAH85468.1"/>
    <property type="molecule type" value="Genomic_DNA"/>
</dbReference>
<sequence length="52" mass="6230">RVINSLGKISIKSFDAREYQKHLLEKEGVVIRDNYKIDLKEFLWDIESIEHL</sequence>
<name>X1KU29_9ZZZZ</name>
<comment type="caution">
    <text evidence="1">The sequence shown here is derived from an EMBL/GenBank/DDBJ whole genome shotgun (WGS) entry which is preliminary data.</text>
</comment>
<reference evidence="1" key="1">
    <citation type="journal article" date="2014" name="Front. Microbiol.">
        <title>High frequency of phylogenetically diverse reductive dehalogenase-homologous genes in deep subseafloor sedimentary metagenomes.</title>
        <authorList>
            <person name="Kawai M."/>
            <person name="Futagami T."/>
            <person name="Toyoda A."/>
            <person name="Takaki Y."/>
            <person name="Nishi S."/>
            <person name="Hori S."/>
            <person name="Arai W."/>
            <person name="Tsubouchi T."/>
            <person name="Morono Y."/>
            <person name="Uchiyama I."/>
            <person name="Ito T."/>
            <person name="Fujiyama A."/>
            <person name="Inagaki F."/>
            <person name="Takami H."/>
        </authorList>
    </citation>
    <scope>NUCLEOTIDE SEQUENCE</scope>
    <source>
        <strain evidence="1">Expedition CK06-06</strain>
    </source>
</reference>
<feature type="non-terminal residue" evidence="1">
    <location>
        <position position="1"/>
    </location>
</feature>
<dbReference type="AlphaFoldDB" id="X1KU29"/>
<gene>
    <name evidence="1" type="ORF">S03H2_65273</name>
</gene>
<organism evidence="1">
    <name type="scientific">marine sediment metagenome</name>
    <dbReference type="NCBI Taxonomy" id="412755"/>
    <lineage>
        <taxon>unclassified sequences</taxon>
        <taxon>metagenomes</taxon>
        <taxon>ecological metagenomes</taxon>
    </lineage>
</organism>
<dbReference type="Gene3D" id="1.10.10.10">
    <property type="entry name" value="Winged helix-like DNA-binding domain superfamily/Winged helix DNA-binding domain"/>
    <property type="match status" value="1"/>
</dbReference>
<protein>
    <submittedName>
        <fullName evidence="1">Uncharacterized protein</fullName>
    </submittedName>
</protein>
<evidence type="ECO:0000313" key="1">
    <source>
        <dbReference type="EMBL" id="GAH85468.1"/>
    </source>
</evidence>
<dbReference type="InterPro" id="IPR036388">
    <property type="entry name" value="WH-like_DNA-bd_sf"/>
</dbReference>